<dbReference type="SUPFAM" id="SSF53218">
    <property type="entry name" value="Molybdenum cofactor biosynthesis proteins"/>
    <property type="match status" value="1"/>
</dbReference>
<dbReference type="SMART" id="SM00852">
    <property type="entry name" value="MoCF_biosynth"/>
    <property type="match status" value="1"/>
</dbReference>
<protein>
    <submittedName>
        <fullName evidence="4">Molybdenum cofactor biosynthesis protein</fullName>
    </submittedName>
</protein>
<keyword evidence="2" id="KW-0501">Molybdenum cofactor biosynthesis</keyword>
<dbReference type="InterPro" id="IPR051920">
    <property type="entry name" value="MPT_Adenylyltrnsfr/MoaC-Rel"/>
</dbReference>
<gene>
    <name evidence="4" type="ORF">A2Y75_06960</name>
</gene>
<dbReference type="CDD" id="cd00886">
    <property type="entry name" value="MogA_MoaB"/>
    <property type="match status" value="1"/>
</dbReference>
<dbReference type="UniPathway" id="UPA00344"/>
<dbReference type="PANTHER" id="PTHR43764:SF1">
    <property type="entry name" value="MOLYBDOPTERIN MOLYBDOTRANSFERASE"/>
    <property type="match status" value="1"/>
</dbReference>
<evidence type="ECO:0000313" key="4">
    <source>
        <dbReference type="EMBL" id="OFW56896.1"/>
    </source>
</evidence>
<dbReference type="NCBIfam" id="TIGR00177">
    <property type="entry name" value="molyb_syn"/>
    <property type="match status" value="1"/>
</dbReference>
<organism evidence="4 5">
    <name type="scientific">Candidatus Solincola sediminis</name>
    <dbReference type="NCBI Taxonomy" id="1797199"/>
    <lineage>
        <taxon>Bacteria</taxon>
        <taxon>Bacillati</taxon>
        <taxon>Actinomycetota</taxon>
        <taxon>Candidatus Geothermincolia</taxon>
        <taxon>Candidatus Geothermincolales</taxon>
        <taxon>Candidatus Geothermincolaceae</taxon>
        <taxon>Candidatus Solincola</taxon>
    </lineage>
</organism>
<evidence type="ECO:0000259" key="3">
    <source>
        <dbReference type="SMART" id="SM00852"/>
    </source>
</evidence>
<dbReference type="Pfam" id="PF00994">
    <property type="entry name" value="MoCF_biosynth"/>
    <property type="match status" value="1"/>
</dbReference>
<dbReference type="STRING" id="1797197.A2Y75_06960"/>
<dbReference type="InterPro" id="IPR008284">
    <property type="entry name" value="MoCF_biosynth_CS"/>
</dbReference>
<dbReference type="EMBL" id="MELK01000040">
    <property type="protein sequence ID" value="OFW56896.1"/>
    <property type="molecule type" value="Genomic_DNA"/>
</dbReference>
<evidence type="ECO:0000313" key="5">
    <source>
        <dbReference type="Proteomes" id="UP000177876"/>
    </source>
</evidence>
<dbReference type="GO" id="GO:0006777">
    <property type="term" value="P:Mo-molybdopterin cofactor biosynthetic process"/>
    <property type="evidence" value="ECO:0007669"/>
    <property type="project" value="UniProtKB-KW"/>
</dbReference>
<dbReference type="Gene3D" id="3.40.980.10">
    <property type="entry name" value="MoaB/Mog-like domain"/>
    <property type="match status" value="1"/>
</dbReference>
<proteinExistence type="predicted"/>
<reference evidence="4 5" key="1">
    <citation type="journal article" date="2016" name="Nat. Commun.">
        <title>Thousands of microbial genomes shed light on interconnected biogeochemical processes in an aquifer system.</title>
        <authorList>
            <person name="Anantharaman K."/>
            <person name="Brown C.T."/>
            <person name="Hug L.A."/>
            <person name="Sharon I."/>
            <person name="Castelle C.J."/>
            <person name="Probst A.J."/>
            <person name="Thomas B.C."/>
            <person name="Singh A."/>
            <person name="Wilkins M.J."/>
            <person name="Karaoz U."/>
            <person name="Brodie E.L."/>
            <person name="Williams K.H."/>
            <person name="Hubbard S.S."/>
            <person name="Banfield J.F."/>
        </authorList>
    </citation>
    <scope>NUCLEOTIDE SEQUENCE [LARGE SCALE GENOMIC DNA]</scope>
</reference>
<name>A0A1F2WJ73_9ACTN</name>
<sequence>MNVRVAILTASDLGSRGEREDVSGDTIEEMMAGMGWELAVRDIVPDDSDEIVSRLKYYSDELRVQLVLTTGGTGLSPRDVMPEATLRVIDREAPGFAEAMRAASLAKTPHAMLSRAVAGIRSSTLIVNLPGSPRAVRENLEVILPALPHGLEKLCGDGGDCAT</sequence>
<dbReference type="InterPro" id="IPR036425">
    <property type="entry name" value="MoaB/Mog-like_dom_sf"/>
</dbReference>
<evidence type="ECO:0000256" key="1">
    <source>
        <dbReference type="ARBA" id="ARBA00005046"/>
    </source>
</evidence>
<accession>A0A1F2WJ73</accession>
<dbReference type="Proteomes" id="UP000177876">
    <property type="component" value="Unassembled WGS sequence"/>
</dbReference>
<dbReference type="AlphaFoldDB" id="A0A1F2WJ73"/>
<evidence type="ECO:0000256" key="2">
    <source>
        <dbReference type="ARBA" id="ARBA00023150"/>
    </source>
</evidence>
<dbReference type="PANTHER" id="PTHR43764">
    <property type="entry name" value="MOLYBDENUM COFACTOR BIOSYNTHESIS"/>
    <property type="match status" value="1"/>
</dbReference>
<dbReference type="PROSITE" id="PS01078">
    <property type="entry name" value="MOCF_BIOSYNTHESIS_1"/>
    <property type="match status" value="1"/>
</dbReference>
<dbReference type="InterPro" id="IPR001453">
    <property type="entry name" value="MoaB/Mog_dom"/>
</dbReference>
<comment type="pathway">
    <text evidence="1">Cofactor biosynthesis; molybdopterin biosynthesis.</text>
</comment>
<feature type="domain" description="MoaB/Mog" evidence="3">
    <location>
        <begin position="6"/>
        <end position="150"/>
    </location>
</feature>
<comment type="caution">
    <text evidence="4">The sequence shown here is derived from an EMBL/GenBank/DDBJ whole genome shotgun (WGS) entry which is preliminary data.</text>
</comment>